<dbReference type="GO" id="GO:0017168">
    <property type="term" value="F:5-oxoprolinase (ATP-hydrolyzing) activity"/>
    <property type="evidence" value="ECO:0007669"/>
    <property type="project" value="TreeGrafter"/>
</dbReference>
<dbReference type="PANTHER" id="PTHR11365:SF23">
    <property type="entry name" value="HYPOTHETICAL 5-OXOPROLINASE (EUROFUNG)-RELATED"/>
    <property type="match status" value="1"/>
</dbReference>
<feature type="domain" description="Hydantoinase/oxoprolinase N-terminal" evidence="2">
    <location>
        <begin position="6"/>
        <end position="189"/>
    </location>
</feature>
<dbReference type="EC" id="3.5.2.14" evidence="4"/>
<evidence type="ECO:0000313" key="5">
    <source>
        <dbReference type="Proteomes" id="UP000544872"/>
    </source>
</evidence>
<keyword evidence="5" id="KW-1185">Reference proteome</keyword>
<dbReference type="AlphaFoldDB" id="A0A7W9ZD60"/>
<dbReference type="InterPro" id="IPR008040">
    <property type="entry name" value="Hydant_A_N"/>
</dbReference>
<dbReference type="InterPro" id="IPR049517">
    <property type="entry name" value="ACX-like_C"/>
</dbReference>
<dbReference type="Pfam" id="PF05378">
    <property type="entry name" value="Hydant_A_N"/>
    <property type="match status" value="1"/>
</dbReference>
<dbReference type="InterPro" id="IPR045079">
    <property type="entry name" value="Oxoprolinase-like"/>
</dbReference>
<dbReference type="RefSeq" id="WP_184261512.1">
    <property type="nucleotide sequence ID" value="NZ_JACIIX010000002.1"/>
</dbReference>
<keyword evidence="4" id="KW-0378">Hydrolase</keyword>
<dbReference type="Pfam" id="PF01968">
    <property type="entry name" value="Hydantoinase_A"/>
    <property type="match status" value="1"/>
</dbReference>
<evidence type="ECO:0000259" key="1">
    <source>
        <dbReference type="Pfam" id="PF01968"/>
    </source>
</evidence>
<evidence type="ECO:0000313" key="4">
    <source>
        <dbReference type="EMBL" id="MBB6209321.1"/>
    </source>
</evidence>
<evidence type="ECO:0000259" key="3">
    <source>
        <dbReference type="Pfam" id="PF19278"/>
    </source>
</evidence>
<dbReference type="EMBL" id="JACIIX010000002">
    <property type="protein sequence ID" value="MBB6209321.1"/>
    <property type="molecule type" value="Genomic_DNA"/>
</dbReference>
<reference evidence="4 5" key="1">
    <citation type="submission" date="2020-08" db="EMBL/GenBank/DDBJ databases">
        <title>Genomic Encyclopedia of Type Strains, Phase IV (KMG-IV): sequencing the most valuable type-strain genomes for metagenomic binning, comparative biology and taxonomic classification.</title>
        <authorList>
            <person name="Goeker M."/>
        </authorList>
    </citation>
    <scope>NUCLEOTIDE SEQUENCE [LARGE SCALE GENOMIC DNA]</scope>
    <source>
        <strain evidence="4 5">DSM 11590</strain>
    </source>
</reference>
<feature type="domain" description="Hydantoinase A/oxoprolinase" evidence="1">
    <location>
        <begin position="210"/>
        <end position="496"/>
    </location>
</feature>
<dbReference type="Pfam" id="PF19278">
    <property type="entry name" value="Hydant_A_C"/>
    <property type="match status" value="1"/>
</dbReference>
<protein>
    <submittedName>
        <fullName evidence="4">N-methylhydantoinase A</fullName>
        <ecNumber evidence="4">3.5.2.14</ecNumber>
    </submittedName>
</protein>
<organism evidence="4 5">
    <name type="scientific">Novispirillum itersonii</name>
    <name type="common">Aquaspirillum itersonii</name>
    <dbReference type="NCBI Taxonomy" id="189"/>
    <lineage>
        <taxon>Bacteria</taxon>
        <taxon>Pseudomonadati</taxon>
        <taxon>Pseudomonadota</taxon>
        <taxon>Alphaproteobacteria</taxon>
        <taxon>Rhodospirillales</taxon>
        <taxon>Novispirillaceae</taxon>
        <taxon>Novispirillum</taxon>
    </lineage>
</organism>
<accession>A0A7W9ZD60</accession>
<feature type="domain" description="Acetophenone carboxylase-like C-terminal" evidence="3">
    <location>
        <begin position="513"/>
        <end position="686"/>
    </location>
</feature>
<dbReference type="Proteomes" id="UP000544872">
    <property type="component" value="Unassembled WGS sequence"/>
</dbReference>
<name>A0A7W9ZD60_NOVIT</name>
<comment type="caution">
    <text evidence="4">The sequence shown here is derived from an EMBL/GenBank/DDBJ whole genome shotgun (WGS) entry which is preliminary data.</text>
</comment>
<dbReference type="InterPro" id="IPR043129">
    <property type="entry name" value="ATPase_NBD"/>
</dbReference>
<evidence type="ECO:0000259" key="2">
    <source>
        <dbReference type="Pfam" id="PF05378"/>
    </source>
</evidence>
<sequence>MQGKYRLGIDAGGTFTDFILAEYPGKIHLFKAPSSPQDGTIAISNGLAQISAALGVPVETIIGEADLYINGTTVALNALIEKKGVKVGLLCTAGHEDSMEIRLGHKEEGFRYDADYPPAFMLVPRRLRVPVNERVLSDGSVRQAMDEDEVRAAAELFRREGVESVAVSFLWSVANPAHELRAAEILREMLPGVFICTGCEVYPQIREYTRTSTTVVNAYLSPVMGRYVSHIDEYFEKIGARHPVRYFQSNGGLAVGGTMRTRAVNAINSGPASAPQAGLFVARPFGIDNVITVDMGGTSFDITLTRNGQTNLNKNVDFLRYRIGVPMIQVETLGAGGGSIARINELGMLEVGPESAGAMPGPVCYGKGGVKPTVTDANLVLGYLNPDRILGGSIRLNREAAIEAIRRDVADPLGISVEKAAHGISTIVNINMVNGIRRVSIERGYDPRDFALICAGGAAGMHICALADEMGIDTVLVPKVASGLCAFGQIISDMKYTYLASLPMRLDGVYGEQADVMARLTARFAELEEQGRTALMSDGFSDGEIEFRRSVELRYLGQVHECTVEVPAGPLNRDRIHAILTAFHRRYEDLYTYSEPHSPVELVNLEVTAIGHVSKPRLPDLPVGDREAGAALTGRRPALFGGDADWQATPVYDGAKMVGGNHVAGPAIIEEATTNVVLLPGWQATLHVSGTYLLTRTGSAAAARAQQADAVPA</sequence>
<gene>
    <name evidence="4" type="ORF">FHS48_000723</name>
</gene>
<proteinExistence type="predicted"/>
<dbReference type="PANTHER" id="PTHR11365">
    <property type="entry name" value="5-OXOPROLINASE RELATED"/>
    <property type="match status" value="1"/>
</dbReference>
<dbReference type="GO" id="GO:0005829">
    <property type="term" value="C:cytosol"/>
    <property type="evidence" value="ECO:0007669"/>
    <property type="project" value="TreeGrafter"/>
</dbReference>
<dbReference type="InterPro" id="IPR002821">
    <property type="entry name" value="Hydantoinase_A"/>
</dbReference>
<dbReference type="GO" id="GO:0006749">
    <property type="term" value="P:glutathione metabolic process"/>
    <property type="evidence" value="ECO:0007669"/>
    <property type="project" value="TreeGrafter"/>
</dbReference>
<dbReference type="SUPFAM" id="SSF53067">
    <property type="entry name" value="Actin-like ATPase domain"/>
    <property type="match status" value="1"/>
</dbReference>
<dbReference type="GO" id="GO:0047423">
    <property type="term" value="F:N-methylhydantoinase (ATP-hydrolyzing) activity"/>
    <property type="evidence" value="ECO:0007669"/>
    <property type="project" value="UniProtKB-EC"/>
</dbReference>